<feature type="binding site" evidence="3">
    <location>
        <position position="252"/>
    </location>
    <ligand>
        <name>Fe cation</name>
        <dbReference type="ChEBI" id="CHEBI:24875"/>
    </ligand>
</feature>
<comment type="similarity">
    <text evidence="1">Belongs to the bacterial solute-binding protein 1 family.</text>
</comment>
<evidence type="ECO:0000313" key="6">
    <source>
        <dbReference type="Proteomes" id="UP000494174"/>
    </source>
</evidence>
<proteinExistence type="inferred from homology"/>
<keyword evidence="2" id="KW-0732">Signal</keyword>
<dbReference type="PANTHER" id="PTHR30006">
    <property type="entry name" value="THIAMINE-BINDING PERIPLASMIC PROTEIN-RELATED"/>
    <property type="match status" value="1"/>
</dbReference>
<feature type="compositionally biased region" description="Polar residues" evidence="4">
    <location>
        <begin position="1"/>
        <end position="11"/>
    </location>
</feature>
<evidence type="ECO:0000256" key="4">
    <source>
        <dbReference type="SAM" id="MobiDB-lite"/>
    </source>
</evidence>
<evidence type="ECO:0000256" key="3">
    <source>
        <dbReference type="PIRSR" id="PIRSR002825-1"/>
    </source>
</evidence>
<keyword evidence="3" id="KW-0479">Metal-binding</keyword>
<protein>
    <submittedName>
        <fullName evidence="5">Iron ABC transporter substrate-binding protein</fullName>
    </submittedName>
</protein>
<dbReference type="InterPro" id="IPR026045">
    <property type="entry name" value="Ferric-bd"/>
</dbReference>
<organism evidence="5 6">
    <name type="scientific">Burkholderia lata (strain ATCC 17760 / DSM 23089 / LMG 22485 / NCIMB 9086 / R18194 / 383)</name>
    <dbReference type="NCBI Taxonomy" id="482957"/>
    <lineage>
        <taxon>Bacteria</taxon>
        <taxon>Pseudomonadati</taxon>
        <taxon>Pseudomonadota</taxon>
        <taxon>Betaproteobacteria</taxon>
        <taxon>Burkholderiales</taxon>
        <taxon>Burkholderiaceae</taxon>
        <taxon>Burkholderia</taxon>
        <taxon>Burkholderia cepacia complex</taxon>
    </lineage>
</organism>
<reference evidence="5 6" key="1">
    <citation type="submission" date="2019-09" db="EMBL/GenBank/DDBJ databases">
        <authorList>
            <person name="Depoorter E."/>
        </authorList>
    </citation>
    <scope>NUCLEOTIDE SEQUENCE [LARGE SCALE GENOMIC DNA]</scope>
    <source>
        <strain evidence="5">R-15945</strain>
    </source>
</reference>
<evidence type="ECO:0000256" key="2">
    <source>
        <dbReference type="ARBA" id="ARBA00022729"/>
    </source>
</evidence>
<name>A0A6P2JTY7_BURL3</name>
<evidence type="ECO:0000256" key="1">
    <source>
        <dbReference type="ARBA" id="ARBA00008520"/>
    </source>
</evidence>
<feature type="binding site" evidence="3">
    <location>
        <position position="67"/>
    </location>
    <ligand>
        <name>Fe cation</name>
        <dbReference type="ChEBI" id="CHEBI:24875"/>
    </ligand>
</feature>
<feature type="region of interest" description="Disordered" evidence="4">
    <location>
        <begin position="1"/>
        <end position="30"/>
    </location>
</feature>
<dbReference type="AlphaFoldDB" id="A0A6P2JTY7"/>
<feature type="binding site" evidence="3">
    <location>
        <position position="251"/>
    </location>
    <ligand>
        <name>Fe cation</name>
        <dbReference type="ChEBI" id="CHEBI:24875"/>
    </ligand>
</feature>
<sequence length="367" mass="39075">MTTHNASQGTPSRPRRVQPAENHMNTSPVSRPLRHLISAAAAALMLTGALHAARAHAATLTLYNAQHEQVVNQLVKDFEAQSGITVKVRSGEGPALAAQLATEGDRTPADVYFTENSPELVLLDRKGLLAKTDGAALQSVPARFNPADGNWVGVLARENVLIYNTAKLQPQQLPASLLDLAKPEWKGKVGVAPSDADFLPLVSAVLALHGEAATLQWLKGLKANAQIFDDDEGVTAAVNRGGVLTGIVNNYYWDRLHAQLGDKSTRSAIYHFGKGDVGGAVNVSGAAVLKASKHQPEAQKFVAYLVSERAQKLMAGGHISFEYPLHPGVAPDPVLKPFNELSPPALTFEQLGDDSQAGKLLRQAGLL</sequence>
<dbReference type="Pfam" id="PF13416">
    <property type="entry name" value="SBP_bac_8"/>
    <property type="match status" value="1"/>
</dbReference>
<dbReference type="GO" id="GO:0046872">
    <property type="term" value="F:metal ion binding"/>
    <property type="evidence" value="ECO:0007669"/>
    <property type="project" value="UniProtKB-KW"/>
</dbReference>
<dbReference type="GO" id="GO:0030288">
    <property type="term" value="C:outer membrane-bounded periplasmic space"/>
    <property type="evidence" value="ECO:0007669"/>
    <property type="project" value="TreeGrafter"/>
</dbReference>
<dbReference type="InterPro" id="IPR006059">
    <property type="entry name" value="SBP"/>
</dbReference>
<gene>
    <name evidence="5" type="ORF">BLA15945_02198</name>
</gene>
<keyword evidence="3" id="KW-0408">Iron</keyword>
<dbReference type="PIRSF" id="PIRSF002825">
    <property type="entry name" value="CfbpA"/>
    <property type="match status" value="1"/>
</dbReference>
<dbReference type="EMBL" id="CABVPU010000006">
    <property type="protein sequence ID" value="VWB47696.1"/>
    <property type="molecule type" value="Genomic_DNA"/>
</dbReference>
<feature type="binding site" evidence="3">
    <location>
        <position position="115"/>
    </location>
    <ligand>
        <name>Fe cation</name>
        <dbReference type="ChEBI" id="CHEBI:24875"/>
    </ligand>
</feature>
<dbReference type="SUPFAM" id="SSF53850">
    <property type="entry name" value="Periplasmic binding protein-like II"/>
    <property type="match status" value="1"/>
</dbReference>
<accession>A0A6P2JTY7</accession>
<dbReference type="Proteomes" id="UP000494174">
    <property type="component" value="Unassembled WGS sequence"/>
</dbReference>
<dbReference type="Gene3D" id="3.40.190.10">
    <property type="entry name" value="Periplasmic binding protein-like II"/>
    <property type="match status" value="2"/>
</dbReference>
<dbReference type="PANTHER" id="PTHR30006:SF15">
    <property type="entry name" value="IRON-UTILIZATION PERIPLASMIC PROTEIN"/>
    <property type="match status" value="1"/>
</dbReference>
<evidence type="ECO:0000313" key="5">
    <source>
        <dbReference type="EMBL" id="VWB47696.1"/>
    </source>
</evidence>
<dbReference type="CDD" id="cd13543">
    <property type="entry name" value="PBP2_Fbp"/>
    <property type="match status" value="1"/>
</dbReference>